<gene>
    <name evidence="2" type="ORF">ACFFMS_01630</name>
</gene>
<keyword evidence="1" id="KW-0472">Membrane</keyword>
<feature type="transmembrane region" description="Helical" evidence="1">
    <location>
        <begin position="42"/>
        <end position="67"/>
    </location>
</feature>
<evidence type="ECO:0000313" key="3">
    <source>
        <dbReference type="Proteomes" id="UP001589609"/>
    </source>
</evidence>
<protein>
    <submittedName>
        <fullName evidence="2">Uncharacterized protein</fullName>
    </submittedName>
</protein>
<sequence>MGNQEKRIKIISLVWLVTTQIVAVLSTLFWFMGWAMAFAEDAFASVATIFVTSYPLFVIVSIIMGWITFMKKKYLQLVLWSVLPVIWWLIFFTLGKI</sequence>
<dbReference type="EMBL" id="JBHMAF010000008">
    <property type="protein sequence ID" value="MFB9757255.1"/>
    <property type="molecule type" value="Genomic_DNA"/>
</dbReference>
<dbReference type="Proteomes" id="UP001589609">
    <property type="component" value="Unassembled WGS sequence"/>
</dbReference>
<dbReference type="RefSeq" id="WP_379947558.1">
    <property type="nucleotide sequence ID" value="NZ_JBHMAF010000008.1"/>
</dbReference>
<feature type="transmembrane region" description="Helical" evidence="1">
    <location>
        <begin position="74"/>
        <end position="94"/>
    </location>
</feature>
<proteinExistence type="predicted"/>
<comment type="caution">
    <text evidence="2">The sequence shown here is derived from an EMBL/GenBank/DDBJ whole genome shotgun (WGS) entry which is preliminary data.</text>
</comment>
<feature type="transmembrane region" description="Helical" evidence="1">
    <location>
        <begin position="12"/>
        <end position="36"/>
    </location>
</feature>
<keyword evidence="1" id="KW-0812">Transmembrane</keyword>
<organism evidence="2 3">
    <name type="scientific">Ectobacillus funiculus</name>
    <dbReference type="NCBI Taxonomy" id="137993"/>
    <lineage>
        <taxon>Bacteria</taxon>
        <taxon>Bacillati</taxon>
        <taxon>Bacillota</taxon>
        <taxon>Bacilli</taxon>
        <taxon>Bacillales</taxon>
        <taxon>Bacillaceae</taxon>
        <taxon>Ectobacillus</taxon>
    </lineage>
</organism>
<accession>A0ABV5W9J6</accession>
<reference evidence="2 3" key="1">
    <citation type="submission" date="2024-09" db="EMBL/GenBank/DDBJ databases">
        <authorList>
            <person name="Sun Q."/>
            <person name="Mori K."/>
        </authorList>
    </citation>
    <scope>NUCLEOTIDE SEQUENCE [LARGE SCALE GENOMIC DNA]</scope>
    <source>
        <strain evidence="2 3">JCM 11201</strain>
    </source>
</reference>
<keyword evidence="1" id="KW-1133">Transmembrane helix</keyword>
<evidence type="ECO:0000256" key="1">
    <source>
        <dbReference type="SAM" id="Phobius"/>
    </source>
</evidence>
<name>A0ABV5W9J6_9BACI</name>
<evidence type="ECO:0000313" key="2">
    <source>
        <dbReference type="EMBL" id="MFB9757255.1"/>
    </source>
</evidence>
<keyword evidence="3" id="KW-1185">Reference proteome</keyword>